<reference evidence="1 2" key="1">
    <citation type="journal article" date="2016" name="Nat. Commun.">
        <title>Thousands of microbial genomes shed light on interconnected biogeochemical processes in an aquifer system.</title>
        <authorList>
            <person name="Anantharaman K."/>
            <person name="Brown C.T."/>
            <person name="Hug L.A."/>
            <person name="Sharon I."/>
            <person name="Castelle C.J."/>
            <person name="Probst A.J."/>
            <person name="Thomas B.C."/>
            <person name="Singh A."/>
            <person name="Wilkins M.J."/>
            <person name="Karaoz U."/>
            <person name="Brodie E.L."/>
            <person name="Williams K.H."/>
            <person name="Hubbard S.S."/>
            <person name="Banfield J.F."/>
        </authorList>
    </citation>
    <scope>NUCLEOTIDE SEQUENCE [LARGE SCALE GENOMIC DNA]</scope>
</reference>
<dbReference type="Gene3D" id="3.40.50.450">
    <property type="match status" value="1"/>
</dbReference>
<gene>
    <name evidence="1" type="ORF">A2831_03650</name>
</gene>
<organism evidence="1 2">
    <name type="scientific">Candidatus Yanofskybacteria bacterium RIFCSPHIGHO2_01_FULL_44_17</name>
    <dbReference type="NCBI Taxonomy" id="1802668"/>
    <lineage>
        <taxon>Bacteria</taxon>
        <taxon>Candidatus Yanofskyibacteriota</taxon>
    </lineage>
</organism>
<accession>A0A1F8EXZ0</accession>
<dbReference type="Pfam" id="PF15891">
    <property type="entry name" value="Nuc_deoxyri_tr2"/>
    <property type="match status" value="1"/>
</dbReference>
<comment type="caution">
    <text evidence="1">The sequence shown here is derived from an EMBL/GenBank/DDBJ whole genome shotgun (WGS) entry which is preliminary data.</text>
</comment>
<evidence type="ECO:0008006" key="3">
    <source>
        <dbReference type="Google" id="ProtNLM"/>
    </source>
</evidence>
<protein>
    <recommendedName>
        <fullName evidence="3">Nucleoside 2-deoxyribosyltransferase</fullName>
    </recommendedName>
</protein>
<dbReference type="EMBL" id="MGJI01000004">
    <property type="protein sequence ID" value="OGN05735.1"/>
    <property type="molecule type" value="Genomic_DNA"/>
</dbReference>
<dbReference type="Proteomes" id="UP000177507">
    <property type="component" value="Unassembled WGS sequence"/>
</dbReference>
<proteinExistence type="predicted"/>
<dbReference type="InterPro" id="IPR039470">
    <property type="entry name" value="Nuc_deoxyri_tr2"/>
</dbReference>
<evidence type="ECO:0000313" key="1">
    <source>
        <dbReference type="EMBL" id="OGN05735.1"/>
    </source>
</evidence>
<name>A0A1F8EXZ0_9BACT</name>
<dbReference type="STRING" id="1802668.A2831_03650"/>
<sequence>MNKEKVILPPNSIEVEGPIIFLAGPIRGAQDWQGEAIKIIHRINPQISIASPRREYLDGEFVYERQVDWETKYLRRSAKNGVILFWLSKEFEHDHGRAYAQTSRFELAEWKMRHEHDGAKLVIGIEDGFTGARYIRRRFSQDCPNVLILNSLEDTCKKAVELTIKSQSEEGQNTK</sequence>
<evidence type="ECO:0000313" key="2">
    <source>
        <dbReference type="Proteomes" id="UP000177507"/>
    </source>
</evidence>
<dbReference type="AlphaFoldDB" id="A0A1F8EXZ0"/>